<name>A0ABS1BH29_9SPHI</name>
<evidence type="ECO:0000313" key="15">
    <source>
        <dbReference type="EMBL" id="MBK0382173.1"/>
    </source>
</evidence>
<accession>A0ABS1BH29</accession>
<dbReference type="PANTHER" id="PTHR30069">
    <property type="entry name" value="TONB-DEPENDENT OUTER MEMBRANE RECEPTOR"/>
    <property type="match status" value="1"/>
</dbReference>
<evidence type="ECO:0000313" key="16">
    <source>
        <dbReference type="Proteomes" id="UP000660024"/>
    </source>
</evidence>
<dbReference type="Gene3D" id="2.40.170.20">
    <property type="entry name" value="TonB-dependent receptor, beta-barrel domain"/>
    <property type="match status" value="1"/>
</dbReference>
<evidence type="ECO:0000256" key="8">
    <source>
        <dbReference type="ARBA" id="ARBA00023170"/>
    </source>
</evidence>
<evidence type="ECO:0000256" key="3">
    <source>
        <dbReference type="ARBA" id="ARBA00022452"/>
    </source>
</evidence>
<dbReference type="InterPro" id="IPR037066">
    <property type="entry name" value="Plug_dom_sf"/>
</dbReference>
<feature type="signal peptide" evidence="12">
    <location>
        <begin position="1"/>
        <end position="21"/>
    </location>
</feature>
<sequence>MKRILYSLICLFIGFSNVYSADITFSGKVIDAQNKQPLPGATITIQELKVSSLTNVDGKFSFNRIPDKGKFLVQVSYLGYKYQNKTIDFATTQNITFELQPSLIEANEVVVTGTVTGADSKKNSTSVGVLSKDEMLDRPSTNLIDAVSKIAGVNQITTGQAISKPVIRGLSYNRIVTINDGVKQEGQQWGDEHGIEIDQYSADRVEVLRGAASLLYGADALGGVINILEPLTVPEGTVKGEVLSNYSSNGGLSANSAMLTGNSDGFVWRARGTYKNAYSFKTPEYYYPNSGFNERSYEGMFGLNKAWGYSHVNVSYFNNKIGFYDPQVDANGNFLNDNGDVITSAETKSRTLQYPNQDISHFKVASNSNFLFDKGNLKLDLGFQNNVRKELASANPSLFFDLNTYTLDAKYYFEQKNAWQPVLGLSTDYAHSQNKGKEFLVPDYNYFGVGAFYYVKKDWENSSFNAGLRYDYRNNQGKDLFLNGEQKFTAFNTNYSNLSGAVGFTHQFNDKFNFKTNLSTGFRAPNPAEQGSNGIHEGTFRYEVGTNDLKAEKSYQADVSFGYTTENFDINLSFYNNYMADYIFLAQKNGETIDVTDDNGQTQTFPLFRYQQDNADLYGTDASLIFHPTSFFHFENTFSYVHAENLAQNRPLPFIPAASLRNEIRLEPKIKSLKSSYFSVGLDNYFAQNRIDNFETTTGGYSLLRAGIGTAFNIGKQVVRLNVSGNNLLNKKYYDHLSRFKPGRLDETNPTFGIYNPGRNVTFGVYLPLSL</sequence>
<dbReference type="EMBL" id="JAEHFY010000005">
    <property type="protein sequence ID" value="MBK0382173.1"/>
    <property type="molecule type" value="Genomic_DNA"/>
</dbReference>
<gene>
    <name evidence="15" type="ORF">I5M32_04300</name>
</gene>
<comment type="subcellular location">
    <subcellularLocation>
        <location evidence="1 10">Cell outer membrane</location>
        <topology evidence="1 10">Multi-pass membrane protein</topology>
    </subcellularLocation>
</comment>
<dbReference type="SUPFAM" id="SSF49464">
    <property type="entry name" value="Carboxypeptidase regulatory domain-like"/>
    <property type="match status" value="1"/>
</dbReference>
<keyword evidence="9 10" id="KW-0998">Cell outer membrane</keyword>
<keyword evidence="6 11" id="KW-0798">TonB box</keyword>
<feature type="domain" description="TonB-dependent receptor plug" evidence="14">
    <location>
        <begin position="121"/>
        <end position="224"/>
    </location>
</feature>
<evidence type="ECO:0000256" key="2">
    <source>
        <dbReference type="ARBA" id="ARBA00022448"/>
    </source>
</evidence>
<evidence type="ECO:0000256" key="7">
    <source>
        <dbReference type="ARBA" id="ARBA00023136"/>
    </source>
</evidence>
<keyword evidence="7 10" id="KW-0472">Membrane</keyword>
<dbReference type="InterPro" id="IPR039426">
    <property type="entry name" value="TonB-dep_rcpt-like"/>
</dbReference>
<feature type="domain" description="TonB-dependent receptor-like beta-barrel" evidence="13">
    <location>
        <begin position="249"/>
        <end position="728"/>
    </location>
</feature>
<evidence type="ECO:0000256" key="11">
    <source>
        <dbReference type="RuleBase" id="RU003357"/>
    </source>
</evidence>
<dbReference type="InterPro" id="IPR012910">
    <property type="entry name" value="Plug_dom"/>
</dbReference>
<dbReference type="Gene3D" id="2.170.130.10">
    <property type="entry name" value="TonB-dependent receptor, plug domain"/>
    <property type="match status" value="1"/>
</dbReference>
<evidence type="ECO:0000256" key="9">
    <source>
        <dbReference type="ARBA" id="ARBA00023237"/>
    </source>
</evidence>
<organism evidence="15 16">
    <name type="scientific">Pedobacter segetis</name>
    <dbReference type="NCBI Taxonomy" id="2793069"/>
    <lineage>
        <taxon>Bacteria</taxon>
        <taxon>Pseudomonadati</taxon>
        <taxon>Bacteroidota</taxon>
        <taxon>Sphingobacteriia</taxon>
        <taxon>Sphingobacteriales</taxon>
        <taxon>Sphingobacteriaceae</taxon>
        <taxon>Pedobacter</taxon>
    </lineage>
</organism>
<keyword evidence="8 15" id="KW-0675">Receptor</keyword>
<dbReference type="RefSeq" id="WP_200584957.1">
    <property type="nucleotide sequence ID" value="NZ_JAEHFY010000005.1"/>
</dbReference>
<keyword evidence="5 12" id="KW-0732">Signal</keyword>
<keyword evidence="16" id="KW-1185">Reference proteome</keyword>
<evidence type="ECO:0000256" key="6">
    <source>
        <dbReference type="ARBA" id="ARBA00023077"/>
    </source>
</evidence>
<protein>
    <submittedName>
        <fullName evidence="15">TonB-dependent receptor</fullName>
    </submittedName>
</protein>
<dbReference type="InterPro" id="IPR008969">
    <property type="entry name" value="CarboxyPept-like_regulatory"/>
</dbReference>
<evidence type="ECO:0000256" key="10">
    <source>
        <dbReference type="PROSITE-ProRule" id="PRU01360"/>
    </source>
</evidence>
<comment type="caution">
    <text evidence="15">The sequence shown here is derived from an EMBL/GenBank/DDBJ whole genome shotgun (WGS) entry which is preliminary data.</text>
</comment>
<comment type="similarity">
    <text evidence="10 11">Belongs to the TonB-dependent receptor family.</text>
</comment>
<keyword evidence="3 10" id="KW-1134">Transmembrane beta strand</keyword>
<evidence type="ECO:0000259" key="14">
    <source>
        <dbReference type="Pfam" id="PF07715"/>
    </source>
</evidence>
<keyword evidence="2 10" id="KW-0813">Transport</keyword>
<dbReference type="PROSITE" id="PS52016">
    <property type="entry name" value="TONB_DEPENDENT_REC_3"/>
    <property type="match status" value="1"/>
</dbReference>
<evidence type="ECO:0000256" key="12">
    <source>
        <dbReference type="SAM" id="SignalP"/>
    </source>
</evidence>
<evidence type="ECO:0000256" key="1">
    <source>
        <dbReference type="ARBA" id="ARBA00004571"/>
    </source>
</evidence>
<evidence type="ECO:0000256" key="5">
    <source>
        <dbReference type="ARBA" id="ARBA00022729"/>
    </source>
</evidence>
<dbReference type="SUPFAM" id="SSF56935">
    <property type="entry name" value="Porins"/>
    <property type="match status" value="1"/>
</dbReference>
<evidence type="ECO:0000256" key="4">
    <source>
        <dbReference type="ARBA" id="ARBA00022692"/>
    </source>
</evidence>
<dbReference type="InterPro" id="IPR036942">
    <property type="entry name" value="Beta-barrel_TonB_sf"/>
</dbReference>
<feature type="chain" id="PRO_5045676672" evidence="12">
    <location>
        <begin position="22"/>
        <end position="771"/>
    </location>
</feature>
<reference evidence="15 16" key="1">
    <citation type="submission" date="2020-12" db="EMBL/GenBank/DDBJ databases">
        <title>Bacterial novel species Pedobacter sp. SD-b isolated from soil.</title>
        <authorList>
            <person name="Jung H.-Y."/>
        </authorList>
    </citation>
    <scope>NUCLEOTIDE SEQUENCE [LARGE SCALE GENOMIC DNA]</scope>
    <source>
        <strain evidence="15 16">SD-b</strain>
    </source>
</reference>
<evidence type="ECO:0000259" key="13">
    <source>
        <dbReference type="Pfam" id="PF00593"/>
    </source>
</evidence>
<dbReference type="InterPro" id="IPR000531">
    <property type="entry name" value="Beta-barrel_TonB"/>
</dbReference>
<keyword evidence="4 10" id="KW-0812">Transmembrane</keyword>
<dbReference type="Pfam" id="PF07715">
    <property type="entry name" value="Plug"/>
    <property type="match status" value="1"/>
</dbReference>
<proteinExistence type="inferred from homology"/>
<dbReference type="Proteomes" id="UP000660024">
    <property type="component" value="Unassembled WGS sequence"/>
</dbReference>
<dbReference type="PANTHER" id="PTHR30069:SF29">
    <property type="entry name" value="HEMOGLOBIN AND HEMOGLOBIN-HAPTOGLOBIN-BINDING PROTEIN 1-RELATED"/>
    <property type="match status" value="1"/>
</dbReference>
<dbReference type="Pfam" id="PF13715">
    <property type="entry name" value="CarbopepD_reg_2"/>
    <property type="match status" value="1"/>
</dbReference>
<dbReference type="Pfam" id="PF00593">
    <property type="entry name" value="TonB_dep_Rec_b-barrel"/>
    <property type="match status" value="1"/>
</dbReference>
<dbReference type="Gene3D" id="2.60.40.1120">
    <property type="entry name" value="Carboxypeptidase-like, regulatory domain"/>
    <property type="match status" value="1"/>
</dbReference>